<organism evidence="1 2">
    <name type="scientific">Rhizobium leguminosarum</name>
    <dbReference type="NCBI Taxonomy" id="384"/>
    <lineage>
        <taxon>Bacteria</taxon>
        <taxon>Pseudomonadati</taxon>
        <taxon>Pseudomonadota</taxon>
        <taxon>Alphaproteobacteria</taxon>
        <taxon>Hyphomicrobiales</taxon>
        <taxon>Rhizobiaceae</taxon>
        <taxon>Rhizobium/Agrobacterium group</taxon>
        <taxon>Rhizobium</taxon>
    </lineage>
</organism>
<accession>A0A2K9ZAY3</accession>
<gene>
    <name evidence="1" type="ORF">CUJ84_Chr005104</name>
</gene>
<evidence type="ECO:0000313" key="1">
    <source>
        <dbReference type="EMBL" id="AUW45392.1"/>
    </source>
</evidence>
<dbReference type="EMBL" id="CP025012">
    <property type="protein sequence ID" value="AUW45392.1"/>
    <property type="molecule type" value="Genomic_DNA"/>
</dbReference>
<sequence length="86" mass="9543">MVDQFVVPVALGKGLPLFSELTAPMPLKLIGAKAFPGGGVAQIYRSAREVAEYLAILAQDCYSHFRLRGECLCLPSQRSRTHRLRR</sequence>
<protein>
    <submittedName>
        <fullName evidence="1">Uncharacterized protein</fullName>
    </submittedName>
</protein>
<name>A0A2K9ZAY3_RHILE</name>
<dbReference type="InterPro" id="IPR024072">
    <property type="entry name" value="DHFR-like_dom_sf"/>
</dbReference>
<dbReference type="Gene3D" id="3.40.430.10">
    <property type="entry name" value="Dihydrofolate Reductase, subunit A"/>
    <property type="match status" value="1"/>
</dbReference>
<evidence type="ECO:0000313" key="2">
    <source>
        <dbReference type="Proteomes" id="UP000238523"/>
    </source>
</evidence>
<proteinExistence type="predicted"/>
<reference evidence="1 2" key="1">
    <citation type="submission" date="2017-11" db="EMBL/GenBank/DDBJ databases">
        <title>Complete genome of Rhizobium leguminosarum Norway, an ineffective micro-symbiont.</title>
        <authorList>
            <person name="Hoffrichter A."/>
            <person name="Liang J."/>
            <person name="Brachmann A."/>
            <person name="Marin M."/>
        </authorList>
    </citation>
    <scope>NUCLEOTIDE SEQUENCE [LARGE SCALE GENOMIC DNA]</scope>
    <source>
        <strain evidence="1 2">Norway</strain>
    </source>
</reference>
<dbReference type="Proteomes" id="UP000238523">
    <property type="component" value="Chromosome"/>
</dbReference>
<dbReference type="AlphaFoldDB" id="A0A2K9ZAY3"/>